<feature type="compositionally biased region" description="Basic and acidic residues" evidence="1">
    <location>
        <begin position="137"/>
        <end position="150"/>
    </location>
</feature>
<reference evidence="4" key="1">
    <citation type="journal article" date="2019" name="Int. J. Syst. Evol. Microbiol.">
        <title>The Global Catalogue of Microorganisms (GCM) 10K type strain sequencing project: providing services to taxonomists for standard genome sequencing and annotation.</title>
        <authorList>
            <consortium name="The Broad Institute Genomics Platform"/>
            <consortium name="The Broad Institute Genome Sequencing Center for Infectious Disease"/>
            <person name="Wu L."/>
            <person name="Ma J."/>
        </authorList>
    </citation>
    <scope>NUCLEOTIDE SEQUENCE [LARGE SCALE GENOMIC DNA]</scope>
    <source>
        <strain evidence="4">JCM 17939</strain>
    </source>
</reference>
<feature type="compositionally biased region" description="Basic residues" evidence="1">
    <location>
        <begin position="119"/>
        <end position="129"/>
    </location>
</feature>
<evidence type="ECO:0000256" key="1">
    <source>
        <dbReference type="SAM" id="MobiDB-lite"/>
    </source>
</evidence>
<evidence type="ECO:0000313" key="3">
    <source>
        <dbReference type="EMBL" id="GAA4625201.1"/>
    </source>
</evidence>
<organism evidence="3 4">
    <name type="scientific">Actinoallomurus vinaceus</name>
    <dbReference type="NCBI Taxonomy" id="1080074"/>
    <lineage>
        <taxon>Bacteria</taxon>
        <taxon>Bacillati</taxon>
        <taxon>Actinomycetota</taxon>
        <taxon>Actinomycetes</taxon>
        <taxon>Streptosporangiales</taxon>
        <taxon>Thermomonosporaceae</taxon>
        <taxon>Actinoallomurus</taxon>
    </lineage>
</organism>
<protein>
    <recommendedName>
        <fullName evidence="5">DUF3040 domain-containing protein</fullName>
    </recommendedName>
</protein>
<dbReference type="InterPro" id="IPR021401">
    <property type="entry name" value="DUF3040"/>
</dbReference>
<keyword evidence="4" id="KW-1185">Reference proteome</keyword>
<dbReference type="Proteomes" id="UP001501442">
    <property type="component" value="Unassembled WGS sequence"/>
</dbReference>
<feature type="transmembrane region" description="Helical" evidence="2">
    <location>
        <begin position="60"/>
        <end position="79"/>
    </location>
</feature>
<dbReference type="EMBL" id="BAABHK010000003">
    <property type="protein sequence ID" value="GAA4625201.1"/>
    <property type="molecule type" value="Genomic_DNA"/>
</dbReference>
<comment type="caution">
    <text evidence="3">The sequence shown here is derived from an EMBL/GenBank/DDBJ whole genome shotgun (WGS) entry which is preliminary data.</text>
</comment>
<keyword evidence="2" id="KW-0472">Membrane</keyword>
<dbReference type="Pfam" id="PF11239">
    <property type="entry name" value="DUF3040"/>
    <property type="match status" value="1"/>
</dbReference>
<evidence type="ECO:0000256" key="2">
    <source>
        <dbReference type="SAM" id="Phobius"/>
    </source>
</evidence>
<evidence type="ECO:0000313" key="4">
    <source>
        <dbReference type="Proteomes" id="UP001501442"/>
    </source>
</evidence>
<evidence type="ECO:0008006" key="5">
    <source>
        <dbReference type="Google" id="ProtNLM"/>
    </source>
</evidence>
<feature type="transmembrane region" description="Helical" evidence="2">
    <location>
        <begin position="85"/>
        <end position="105"/>
    </location>
</feature>
<keyword evidence="2" id="KW-0812">Transmembrane</keyword>
<gene>
    <name evidence="3" type="ORF">GCM10023196_028460</name>
</gene>
<accession>A0ABP8UAI4</accession>
<name>A0ABP8UAI4_9ACTN</name>
<sequence>MSPSGVGFPLAGLSLGGAVPLSDHEQRMLDQIERALYAEDPKFASAVRSTDPQVHYRRRIWKAAIGSALGLFVVLAGVIVNTMPISIVISVAGFLLMVTCCAWGLTSWKRMNGVAAPAPRKRGRKRPKTAKSGGFMERLEERWRRRHEEP</sequence>
<proteinExistence type="predicted"/>
<keyword evidence="2" id="KW-1133">Transmembrane helix</keyword>
<feature type="region of interest" description="Disordered" evidence="1">
    <location>
        <begin position="116"/>
        <end position="150"/>
    </location>
</feature>